<protein>
    <recommendedName>
        <fullName evidence="4">Metalloprotease</fullName>
    </recommendedName>
</protein>
<dbReference type="Proteomes" id="UP000005307">
    <property type="component" value="Chromosome"/>
</dbReference>
<evidence type="ECO:0000313" key="3">
    <source>
        <dbReference type="Proteomes" id="UP000005307"/>
    </source>
</evidence>
<keyword evidence="1" id="KW-0732">Signal</keyword>
<sequence>MKKVLVLMVLSALVCHSAIADPIAVHDTARALFGQIPLVEGRADLNAACGGGRNSNPHIGYCATQNLIFVSEDFSMRPQAPYEMAHVLGHAIQVRHGIADVALRAIRNRRSEEAALRGMVTRQVECVAGVLMALAGLARADLPQLFIGEPFTDAHWGRQPINSGPRITIGLTARAQWYDIGYTARDFAVCSVGEMSSVLIVAALR</sequence>
<organism evidence="2 3">
    <name type="scientific">Octadecabacter antarcticus 307</name>
    <dbReference type="NCBI Taxonomy" id="391626"/>
    <lineage>
        <taxon>Bacteria</taxon>
        <taxon>Pseudomonadati</taxon>
        <taxon>Pseudomonadota</taxon>
        <taxon>Alphaproteobacteria</taxon>
        <taxon>Rhodobacterales</taxon>
        <taxon>Roseobacteraceae</taxon>
        <taxon>Octadecabacter</taxon>
    </lineage>
</organism>
<keyword evidence="3" id="KW-1185">Reference proteome</keyword>
<reference evidence="2 3" key="1">
    <citation type="journal article" date="2013" name="PLoS ONE">
        <title>Poles Apart: Arctic and Antarctic Octadecabacter strains Share High Genome Plasticity and a New Type of Xanthorhodopsin.</title>
        <authorList>
            <person name="Vollmers J."/>
            <person name="Voget S."/>
            <person name="Dietrich S."/>
            <person name="Gollnow K."/>
            <person name="Smits M."/>
            <person name="Meyer K."/>
            <person name="Brinkhoff T."/>
            <person name="Simon M."/>
            <person name="Daniel R."/>
        </authorList>
    </citation>
    <scope>NUCLEOTIDE SEQUENCE [LARGE SCALE GENOMIC DNA]</scope>
    <source>
        <strain evidence="2 3">307</strain>
    </source>
</reference>
<name>M9R8K3_9RHOB</name>
<gene>
    <name evidence="2" type="ORF">OAN307_c25240</name>
</gene>
<dbReference type="eggNOG" id="COG2321">
    <property type="taxonomic scope" value="Bacteria"/>
</dbReference>
<dbReference type="KEGG" id="oat:OAN307_c25240"/>
<feature type="signal peptide" evidence="1">
    <location>
        <begin position="1"/>
        <end position="20"/>
    </location>
</feature>
<dbReference type="EMBL" id="CP003740">
    <property type="protein sequence ID" value="AGI68128.1"/>
    <property type="molecule type" value="Genomic_DNA"/>
</dbReference>
<feature type="chain" id="PRO_5004102613" description="Metalloprotease" evidence="1">
    <location>
        <begin position="21"/>
        <end position="205"/>
    </location>
</feature>
<dbReference type="HOGENOM" id="CLU_1336377_0_0_5"/>
<proteinExistence type="predicted"/>
<evidence type="ECO:0000313" key="2">
    <source>
        <dbReference type="EMBL" id="AGI68128.1"/>
    </source>
</evidence>
<evidence type="ECO:0008006" key="4">
    <source>
        <dbReference type="Google" id="ProtNLM"/>
    </source>
</evidence>
<dbReference type="RefSeq" id="WP_015500144.1">
    <property type="nucleotide sequence ID" value="NC_020911.1"/>
</dbReference>
<evidence type="ECO:0000256" key="1">
    <source>
        <dbReference type="SAM" id="SignalP"/>
    </source>
</evidence>
<accession>M9R8K3</accession>
<dbReference type="AlphaFoldDB" id="M9R8K3"/>